<dbReference type="Proteomes" id="UP000276133">
    <property type="component" value="Unassembled WGS sequence"/>
</dbReference>
<dbReference type="OrthoDB" id="10641765at2759"/>
<dbReference type="EMBL" id="REGN01004418">
    <property type="protein sequence ID" value="RNA17611.1"/>
    <property type="molecule type" value="Genomic_DNA"/>
</dbReference>
<organism evidence="1 2">
    <name type="scientific">Brachionus plicatilis</name>
    <name type="common">Marine rotifer</name>
    <name type="synonym">Brachionus muelleri</name>
    <dbReference type="NCBI Taxonomy" id="10195"/>
    <lineage>
        <taxon>Eukaryota</taxon>
        <taxon>Metazoa</taxon>
        <taxon>Spiralia</taxon>
        <taxon>Gnathifera</taxon>
        <taxon>Rotifera</taxon>
        <taxon>Eurotatoria</taxon>
        <taxon>Monogononta</taxon>
        <taxon>Pseudotrocha</taxon>
        <taxon>Ploima</taxon>
        <taxon>Brachionidae</taxon>
        <taxon>Brachionus</taxon>
    </lineage>
</organism>
<reference evidence="1 2" key="1">
    <citation type="journal article" date="2018" name="Sci. Rep.">
        <title>Genomic signatures of local adaptation to the degree of environmental predictability in rotifers.</title>
        <authorList>
            <person name="Franch-Gras L."/>
            <person name="Hahn C."/>
            <person name="Garcia-Roger E.M."/>
            <person name="Carmona M.J."/>
            <person name="Serra M."/>
            <person name="Gomez A."/>
        </authorList>
    </citation>
    <scope>NUCLEOTIDE SEQUENCE [LARGE SCALE GENOMIC DNA]</scope>
    <source>
        <strain evidence="1">HYR1</strain>
    </source>
</reference>
<comment type="caution">
    <text evidence="1">The sequence shown here is derived from an EMBL/GenBank/DDBJ whole genome shotgun (WGS) entry which is preliminary data.</text>
</comment>
<proteinExistence type="predicted"/>
<keyword evidence="2" id="KW-1185">Reference proteome</keyword>
<protein>
    <submittedName>
        <fullName evidence="1">Uncharacterized protein</fullName>
    </submittedName>
</protein>
<accession>A0A3M7R2M6</accession>
<gene>
    <name evidence="1" type="ORF">BpHYR1_039904</name>
</gene>
<evidence type="ECO:0000313" key="1">
    <source>
        <dbReference type="EMBL" id="RNA17611.1"/>
    </source>
</evidence>
<dbReference type="AlphaFoldDB" id="A0A3M7R2M6"/>
<sequence>MRSSNKLIVAIYDKHGLKLKIINLILTFCEIMYKLPRLTSLPRLLPKIYEKNLKNRINFFADSKDSFMCDETSDWLNRSTVTRSDIDTLVDNPKLYPSPVVTRWNTWFKALVNYNMPLSILVDNGEALISFSCTFLRNGSDLTQR</sequence>
<evidence type="ECO:0000313" key="2">
    <source>
        <dbReference type="Proteomes" id="UP000276133"/>
    </source>
</evidence>
<name>A0A3M7R2M6_BRAPC</name>